<reference evidence="7 8" key="1">
    <citation type="submission" date="2019-06" db="EMBL/GenBank/DDBJ databases">
        <title>Sequencing the genomes of 1000 actinobacteria strains.</title>
        <authorList>
            <person name="Klenk H.-P."/>
        </authorList>
    </citation>
    <scope>NUCLEOTIDE SEQUENCE [LARGE SCALE GENOMIC DNA]</scope>
    <source>
        <strain evidence="7 8">DSM 12362</strain>
    </source>
</reference>
<evidence type="ECO:0000256" key="5">
    <source>
        <dbReference type="PROSITE-ProRule" id="PRU00335"/>
    </source>
</evidence>
<dbReference type="GO" id="GO:0046677">
    <property type="term" value="P:response to antibiotic"/>
    <property type="evidence" value="ECO:0007669"/>
    <property type="project" value="InterPro"/>
</dbReference>
<protein>
    <submittedName>
        <fullName evidence="7">TetR family transcriptional regulator</fullName>
    </submittedName>
</protein>
<dbReference type="GO" id="GO:0003700">
    <property type="term" value="F:DNA-binding transcription factor activity"/>
    <property type="evidence" value="ECO:0007669"/>
    <property type="project" value="TreeGrafter"/>
</dbReference>
<keyword evidence="2" id="KW-0805">Transcription regulation</keyword>
<evidence type="ECO:0000313" key="7">
    <source>
        <dbReference type="EMBL" id="TQM96879.1"/>
    </source>
</evidence>
<comment type="caution">
    <text evidence="7">The sequence shown here is derived from an EMBL/GenBank/DDBJ whole genome shotgun (WGS) entry which is preliminary data.</text>
</comment>
<dbReference type="PRINTS" id="PR00455">
    <property type="entry name" value="HTHTETR"/>
</dbReference>
<dbReference type="PROSITE" id="PS50977">
    <property type="entry name" value="HTH_TETR_2"/>
    <property type="match status" value="1"/>
</dbReference>
<dbReference type="InterPro" id="IPR004111">
    <property type="entry name" value="Repressor_TetR_C"/>
</dbReference>
<dbReference type="SUPFAM" id="SSF46689">
    <property type="entry name" value="Homeodomain-like"/>
    <property type="match status" value="1"/>
</dbReference>
<dbReference type="Gene3D" id="1.10.357.10">
    <property type="entry name" value="Tetracycline Repressor, domain 2"/>
    <property type="match status" value="1"/>
</dbReference>
<dbReference type="PANTHER" id="PTHR30055:SF151">
    <property type="entry name" value="TRANSCRIPTIONAL REGULATORY PROTEIN"/>
    <property type="match status" value="1"/>
</dbReference>
<dbReference type="Gene3D" id="1.10.10.60">
    <property type="entry name" value="Homeodomain-like"/>
    <property type="match status" value="1"/>
</dbReference>
<evidence type="ECO:0000256" key="1">
    <source>
        <dbReference type="ARBA" id="ARBA00022491"/>
    </source>
</evidence>
<dbReference type="Pfam" id="PF02909">
    <property type="entry name" value="TetR_C_1"/>
    <property type="match status" value="1"/>
</dbReference>
<sequence length="229" mass="25012">MGPVTDETAPRRGRPPVTSRAAILAAARRVVDAEGWDRLTLRRLAAELGVGTTTLYHHVRDREDLLLQLLDEHVERALGAVELPEDPRERILVALVAIHDALDDWPRAAEVLTVDGFLARVGGPALRMVEAVVGAAVDLGCTPEQAVSLFRASWFYTVGELLVRTRSRERSEAPERRAELFAEAFARPETPHLAAVGPRWPEIAGRDGYRAGLEALVDGTLLRLPAADG</sequence>
<dbReference type="PANTHER" id="PTHR30055">
    <property type="entry name" value="HTH-TYPE TRANSCRIPTIONAL REGULATOR RUTR"/>
    <property type="match status" value="1"/>
</dbReference>
<dbReference type="SUPFAM" id="SSF48498">
    <property type="entry name" value="Tetracyclin repressor-like, C-terminal domain"/>
    <property type="match status" value="1"/>
</dbReference>
<feature type="domain" description="HTH tetR-type" evidence="6">
    <location>
        <begin position="17"/>
        <end position="77"/>
    </location>
</feature>
<dbReference type="AlphaFoldDB" id="A0A543KP80"/>
<evidence type="ECO:0000256" key="3">
    <source>
        <dbReference type="ARBA" id="ARBA00023125"/>
    </source>
</evidence>
<evidence type="ECO:0000256" key="2">
    <source>
        <dbReference type="ARBA" id="ARBA00023015"/>
    </source>
</evidence>
<dbReference type="GO" id="GO:0045892">
    <property type="term" value="P:negative regulation of DNA-templated transcription"/>
    <property type="evidence" value="ECO:0007669"/>
    <property type="project" value="InterPro"/>
</dbReference>
<dbReference type="InterPro" id="IPR009057">
    <property type="entry name" value="Homeodomain-like_sf"/>
</dbReference>
<proteinExistence type="predicted"/>
<keyword evidence="8" id="KW-1185">Reference proteome</keyword>
<feature type="DNA-binding region" description="H-T-H motif" evidence="5">
    <location>
        <begin position="40"/>
        <end position="59"/>
    </location>
</feature>
<dbReference type="PRINTS" id="PR00400">
    <property type="entry name" value="TETREPRESSOR"/>
</dbReference>
<dbReference type="InterPro" id="IPR036271">
    <property type="entry name" value="Tet_transcr_reg_TetR-rel_C_sf"/>
</dbReference>
<dbReference type="Proteomes" id="UP000315133">
    <property type="component" value="Unassembled WGS sequence"/>
</dbReference>
<dbReference type="InterPro" id="IPR003012">
    <property type="entry name" value="Tet_transcr_reg_TetR"/>
</dbReference>
<dbReference type="EMBL" id="VFPU01000001">
    <property type="protein sequence ID" value="TQM96879.1"/>
    <property type="molecule type" value="Genomic_DNA"/>
</dbReference>
<dbReference type="OrthoDB" id="3519192at2"/>
<dbReference type="Pfam" id="PF00440">
    <property type="entry name" value="TetR_N"/>
    <property type="match status" value="1"/>
</dbReference>
<evidence type="ECO:0000259" key="6">
    <source>
        <dbReference type="PROSITE" id="PS50977"/>
    </source>
</evidence>
<keyword evidence="4" id="KW-0804">Transcription</keyword>
<organism evidence="7 8">
    <name type="scientific">Ornithinimicrobium humiphilum</name>
    <dbReference type="NCBI Taxonomy" id="125288"/>
    <lineage>
        <taxon>Bacteria</taxon>
        <taxon>Bacillati</taxon>
        <taxon>Actinomycetota</taxon>
        <taxon>Actinomycetes</taxon>
        <taxon>Micrococcales</taxon>
        <taxon>Ornithinimicrobiaceae</taxon>
        <taxon>Ornithinimicrobium</taxon>
    </lineage>
</organism>
<evidence type="ECO:0000313" key="8">
    <source>
        <dbReference type="Proteomes" id="UP000315133"/>
    </source>
</evidence>
<keyword evidence="3 5" id="KW-0238">DNA-binding</keyword>
<accession>A0A543KP80</accession>
<evidence type="ECO:0000256" key="4">
    <source>
        <dbReference type="ARBA" id="ARBA00023163"/>
    </source>
</evidence>
<name>A0A543KP80_9MICO</name>
<dbReference type="InterPro" id="IPR050109">
    <property type="entry name" value="HTH-type_TetR-like_transc_reg"/>
</dbReference>
<dbReference type="GO" id="GO:0000976">
    <property type="term" value="F:transcription cis-regulatory region binding"/>
    <property type="evidence" value="ECO:0007669"/>
    <property type="project" value="TreeGrafter"/>
</dbReference>
<gene>
    <name evidence="7" type="ORF">FB476_1772</name>
</gene>
<dbReference type="InterPro" id="IPR001647">
    <property type="entry name" value="HTH_TetR"/>
</dbReference>
<keyword evidence="1" id="KW-0678">Repressor</keyword>